<proteinExistence type="inferred from homology"/>
<dbReference type="PANTHER" id="PTHR10177">
    <property type="entry name" value="CYCLINS"/>
    <property type="match status" value="1"/>
</dbReference>
<gene>
    <name evidence="5" type="ORF">ADUPG1_013158</name>
</gene>
<evidence type="ECO:0000313" key="6">
    <source>
        <dbReference type="Proteomes" id="UP001057375"/>
    </source>
</evidence>
<dbReference type="InterPro" id="IPR013763">
    <property type="entry name" value="Cyclin-like_dom"/>
</dbReference>
<feature type="domain" description="Cyclin-like" evidence="3">
    <location>
        <begin position="280"/>
        <end position="366"/>
    </location>
</feature>
<comment type="caution">
    <text evidence="5">The sequence shown here is derived from an EMBL/GenBank/DDBJ whole genome shotgun (WGS) entry which is preliminary data.</text>
</comment>
<dbReference type="Pfam" id="PF00134">
    <property type="entry name" value="Cyclin_N"/>
    <property type="match status" value="1"/>
</dbReference>
<evidence type="ECO:0000256" key="2">
    <source>
        <dbReference type="RuleBase" id="RU000383"/>
    </source>
</evidence>
<organism evidence="5 6">
    <name type="scientific">Aduncisulcus paluster</name>
    <dbReference type="NCBI Taxonomy" id="2918883"/>
    <lineage>
        <taxon>Eukaryota</taxon>
        <taxon>Metamonada</taxon>
        <taxon>Carpediemonas-like organisms</taxon>
        <taxon>Aduncisulcus</taxon>
    </lineage>
</organism>
<dbReference type="SMART" id="SM00385">
    <property type="entry name" value="CYCLIN"/>
    <property type="match status" value="2"/>
</dbReference>
<reference evidence="5" key="1">
    <citation type="submission" date="2022-03" db="EMBL/GenBank/DDBJ databases">
        <title>Draft genome sequence of Aduncisulcus paluster, a free-living microaerophilic Fornicata.</title>
        <authorList>
            <person name="Yuyama I."/>
            <person name="Kume K."/>
            <person name="Tamura T."/>
            <person name="Inagaki Y."/>
            <person name="Hashimoto T."/>
        </authorList>
    </citation>
    <scope>NUCLEOTIDE SEQUENCE</scope>
    <source>
        <strain evidence="5">NY0171</strain>
    </source>
</reference>
<feature type="domain" description="Cyclin C-terminal" evidence="4">
    <location>
        <begin position="276"/>
        <end position="410"/>
    </location>
</feature>
<dbReference type="InterPro" id="IPR004367">
    <property type="entry name" value="Cyclin_C-dom"/>
</dbReference>
<protein>
    <submittedName>
        <fullName evidence="5">Cyclin like protein</fullName>
    </submittedName>
</protein>
<dbReference type="InterPro" id="IPR006671">
    <property type="entry name" value="Cyclin_N"/>
</dbReference>
<evidence type="ECO:0000259" key="4">
    <source>
        <dbReference type="SMART" id="SM01332"/>
    </source>
</evidence>
<name>A0ABQ5K1Z6_9EUKA</name>
<sequence length="440" mass="49369">MKKQPIGVYPTIGRYSYAIEKDSKVAQPSKTFSAHGSSLQGPSCATTIFDANGIAKPDIFTPIISPKIKEEEDSSTSIPIQRISARLTPLSTKDEEDIKGIKCSTPVVCLPDDESPEEALLHIPPSIVDIDSCVSKDIRYSHEIAHDLILNMIEKQHKYLPSENYSSIYDGDVKPQMIRVVVNWIIEVVEEFELSNETYYLATSMFHRFLSKVSVSRKRLQLIAVTCLFIASKIEEVQPPVIGDYEYITDHAFSREEIIATEALILKHLDFCITVPNPRTFLRRFCRAARMRRTDCILAYYLCEISQTDATMMHYPPSMIAAAAVSLALQASSGSVLETYWSHTLCFYTTLSFEDIHGVREALRNCWEVNVTKPATCDPSANDGDVSPSLQKFATCYASKKACTSFLSADSIVDAHLEFCDEEGKVIVQASKRFEPSKYY</sequence>
<feature type="domain" description="Cyclin-like" evidence="3">
    <location>
        <begin position="183"/>
        <end position="267"/>
    </location>
</feature>
<keyword evidence="1 2" id="KW-0195">Cyclin</keyword>
<keyword evidence="6" id="KW-1185">Reference proteome</keyword>
<dbReference type="SMART" id="SM01332">
    <property type="entry name" value="Cyclin_C"/>
    <property type="match status" value="1"/>
</dbReference>
<dbReference type="EMBL" id="BQXS01012617">
    <property type="protein sequence ID" value="GKT25844.1"/>
    <property type="molecule type" value="Genomic_DNA"/>
</dbReference>
<dbReference type="Gene3D" id="1.10.472.10">
    <property type="entry name" value="Cyclin-like"/>
    <property type="match status" value="2"/>
</dbReference>
<accession>A0ABQ5K1Z6</accession>
<comment type="similarity">
    <text evidence="2">Belongs to the cyclin family.</text>
</comment>
<evidence type="ECO:0000256" key="1">
    <source>
        <dbReference type="ARBA" id="ARBA00023127"/>
    </source>
</evidence>
<dbReference type="InterPro" id="IPR039361">
    <property type="entry name" value="Cyclin"/>
</dbReference>
<dbReference type="Pfam" id="PF02984">
    <property type="entry name" value="Cyclin_C"/>
    <property type="match status" value="1"/>
</dbReference>
<evidence type="ECO:0000313" key="5">
    <source>
        <dbReference type="EMBL" id="GKT25844.1"/>
    </source>
</evidence>
<dbReference type="SUPFAM" id="SSF47954">
    <property type="entry name" value="Cyclin-like"/>
    <property type="match status" value="2"/>
</dbReference>
<dbReference type="InterPro" id="IPR036915">
    <property type="entry name" value="Cyclin-like_sf"/>
</dbReference>
<dbReference type="Proteomes" id="UP001057375">
    <property type="component" value="Unassembled WGS sequence"/>
</dbReference>
<evidence type="ECO:0000259" key="3">
    <source>
        <dbReference type="SMART" id="SM00385"/>
    </source>
</evidence>